<dbReference type="InterPro" id="IPR036388">
    <property type="entry name" value="WH-like_DNA-bd_sf"/>
</dbReference>
<dbReference type="RefSeq" id="WP_114791028.1">
    <property type="nucleotide sequence ID" value="NZ_CP139960.1"/>
</dbReference>
<dbReference type="InterPro" id="IPR013324">
    <property type="entry name" value="RNA_pol_sigma_r3/r4-like"/>
</dbReference>
<dbReference type="Proteomes" id="UP001325680">
    <property type="component" value="Chromosome"/>
</dbReference>
<dbReference type="InterPro" id="IPR007627">
    <property type="entry name" value="RNA_pol_sigma70_r2"/>
</dbReference>
<dbReference type="SUPFAM" id="SSF88659">
    <property type="entry name" value="Sigma3 and sigma4 domains of RNA polymerase sigma factors"/>
    <property type="match status" value="1"/>
</dbReference>
<evidence type="ECO:0000256" key="2">
    <source>
        <dbReference type="ARBA" id="ARBA00023015"/>
    </source>
</evidence>
<keyword evidence="5" id="KW-0804">Transcription</keyword>
<evidence type="ECO:0000259" key="7">
    <source>
        <dbReference type="Pfam" id="PF08281"/>
    </source>
</evidence>
<dbReference type="InterPro" id="IPR013249">
    <property type="entry name" value="RNA_pol_sigma70_r4_t2"/>
</dbReference>
<dbReference type="InterPro" id="IPR014284">
    <property type="entry name" value="RNA_pol_sigma-70_dom"/>
</dbReference>
<dbReference type="EMBL" id="CP139960">
    <property type="protein sequence ID" value="WQD38254.1"/>
    <property type="molecule type" value="Genomic_DNA"/>
</dbReference>
<evidence type="ECO:0000256" key="3">
    <source>
        <dbReference type="ARBA" id="ARBA00023082"/>
    </source>
</evidence>
<keyword evidence="4" id="KW-0238">DNA-binding</keyword>
<organism evidence="8 9">
    <name type="scientific">Niabella yanshanensis</name>
    <dbReference type="NCBI Taxonomy" id="577386"/>
    <lineage>
        <taxon>Bacteria</taxon>
        <taxon>Pseudomonadati</taxon>
        <taxon>Bacteroidota</taxon>
        <taxon>Chitinophagia</taxon>
        <taxon>Chitinophagales</taxon>
        <taxon>Chitinophagaceae</taxon>
        <taxon>Niabella</taxon>
    </lineage>
</organism>
<keyword evidence="2" id="KW-0805">Transcription regulation</keyword>
<evidence type="ECO:0000256" key="5">
    <source>
        <dbReference type="ARBA" id="ARBA00023163"/>
    </source>
</evidence>
<evidence type="ECO:0000313" key="9">
    <source>
        <dbReference type="Proteomes" id="UP001325680"/>
    </source>
</evidence>
<reference evidence="8 9" key="1">
    <citation type="submission" date="2023-12" db="EMBL/GenBank/DDBJ databases">
        <title>Genome sequencing and assembly of bacterial species from a model synthetic community.</title>
        <authorList>
            <person name="Hogle S.L."/>
        </authorList>
    </citation>
    <scope>NUCLEOTIDE SEQUENCE [LARGE SCALE GENOMIC DNA]</scope>
    <source>
        <strain evidence="8 9">HAMBI_3031</strain>
    </source>
</reference>
<keyword evidence="3" id="KW-0731">Sigma factor</keyword>
<dbReference type="Gene3D" id="1.10.1740.10">
    <property type="match status" value="1"/>
</dbReference>
<sequence length="182" mass="21326">MQLSKNLDDQELMELCRQGRTECFSELYLRYNKAVFNTILRLITDFAQAQDLLQEAFMALYQEIMKGREIQHFANFSRRVAANKAISFLRAHKRVFVFEDYRDQVAEEEAEDEDLYEMKVEGVKKAIEALPEGFRTIVNLYVMEGVPQQEIAELLGISHATVRTQYHRARKKILTLLQKETV</sequence>
<dbReference type="Gene3D" id="1.10.10.10">
    <property type="entry name" value="Winged helix-like DNA-binding domain superfamily/Winged helix DNA-binding domain"/>
    <property type="match status" value="1"/>
</dbReference>
<dbReference type="PANTHER" id="PTHR43133">
    <property type="entry name" value="RNA POLYMERASE ECF-TYPE SIGMA FACTO"/>
    <property type="match status" value="1"/>
</dbReference>
<dbReference type="PANTHER" id="PTHR43133:SF8">
    <property type="entry name" value="RNA POLYMERASE SIGMA FACTOR HI_1459-RELATED"/>
    <property type="match status" value="1"/>
</dbReference>
<dbReference type="Pfam" id="PF04542">
    <property type="entry name" value="Sigma70_r2"/>
    <property type="match status" value="1"/>
</dbReference>
<dbReference type="InterPro" id="IPR039425">
    <property type="entry name" value="RNA_pol_sigma-70-like"/>
</dbReference>
<evidence type="ECO:0000259" key="6">
    <source>
        <dbReference type="Pfam" id="PF04542"/>
    </source>
</evidence>
<feature type="domain" description="RNA polymerase sigma-70 region 2" evidence="6">
    <location>
        <begin position="27"/>
        <end position="94"/>
    </location>
</feature>
<dbReference type="NCBIfam" id="TIGR02937">
    <property type="entry name" value="sigma70-ECF"/>
    <property type="match status" value="1"/>
</dbReference>
<name>A0ABZ0W6G5_9BACT</name>
<dbReference type="InterPro" id="IPR013325">
    <property type="entry name" value="RNA_pol_sigma_r2"/>
</dbReference>
<accession>A0ABZ0W6G5</accession>
<evidence type="ECO:0000256" key="1">
    <source>
        <dbReference type="ARBA" id="ARBA00010641"/>
    </source>
</evidence>
<dbReference type="CDD" id="cd06171">
    <property type="entry name" value="Sigma70_r4"/>
    <property type="match status" value="1"/>
</dbReference>
<evidence type="ECO:0000256" key="4">
    <source>
        <dbReference type="ARBA" id="ARBA00023125"/>
    </source>
</evidence>
<evidence type="ECO:0000313" key="8">
    <source>
        <dbReference type="EMBL" id="WQD38254.1"/>
    </source>
</evidence>
<proteinExistence type="inferred from homology"/>
<gene>
    <name evidence="8" type="ORF">U0035_21520</name>
</gene>
<dbReference type="SUPFAM" id="SSF88946">
    <property type="entry name" value="Sigma2 domain of RNA polymerase sigma factors"/>
    <property type="match status" value="1"/>
</dbReference>
<keyword evidence="9" id="KW-1185">Reference proteome</keyword>
<comment type="similarity">
    <text evidence="1">Belongs to the sigma-70 factor family. ECF subfamily.</text>
</comment>
<protein>
    <submittedName>
        <fullName evidence="8">Sigma-70 family RNA polymerase sigma factor</fullName>
    </submittedName>
</protein>
<feature type="domain" description="RNA polymerase sigma factor 70 region 4 type 2" evidence="7">
    <location>
        <begin position="124"/>
        <end position="173"/>
    </location>
</feature>
<dbReference type="Pfam" id="PF08281">
    <property type="entry name" value="Sigma70_r4_2"/>
    <property type="match status" value="1"/>
</dbReference>